<dbReference type="EMBL" id="CM023481">
    <property type="protein sequence ID" value="KAH6947403.1"/>
    <property type="molecule type" value="Genomic_DNA"/>
</dbReference>
<comment type="caution">
    <text evidence="1">The sequence shown here is derived from an EMBL/GenBank/DDBJ whole genome shotgun (WGS) entry which is preliminary data.</text>
</comment>
<organism evidence="1 2">
    <name type="scientific">Hyalomma asiaticum</name>
    <name type="common">Tick</name>
    <dbReference type="NCBI Taxonomy" id="266040"/>
    <lineage>
        <taxon>Eukaryota</taxon>
        <taxon>Metazoa</taxon>
        <taxon>Ecdysozoa</taxon>
        <taxon>Arthropoda</taxon>
        <taxon>Chelicerata</taxon>
        <taxon>Arachnida</taxon>
        <taxon>Acari</taxon>
        <taxon>Parasitiformes</taxon>
        <taxon>Ixodida</taxon>
        <taxon>Ixodoidea</taxon>
        <taxon>Ixodidae</taxon>
        <taxon>Hyalomminae</taxon>
        <taxon>Hyalomma</taxon>
    </lineage>
</organism>
<gene>
    <name evidence="1" type="ORF">HPB50_018808</name>
</gene>
<protein>
    <submittedName>
        <fullName evidence="1">Uncharacterized protein</fullName>
    </submittedName>
</protein>
<proteinExistence type="predicted"/>
<sequence>MDDAAVAAVRSCAEVATDDDSDGEDDVDMNLIFRAERQNLIFLCKDTEYLTKVKVYCAKNSLSEKSL</sequence>
<dbReference type="Proteomes" id="UP000821845">
    <property type="component" value="Chromosome 1"/>
</dbReference>
<reference evidence="1" key="1">
    <citation type="submission" date="2020-05" db="EMBL/GenBank/DDBJ databases">
        <title>Large-scale comparative analyses of tick genomes elucidate their genetic diversity and vector capacities.</title>
        <authorList>
            <person name="Jia N."/>
            <person name="Wang J."/>
            <person name="Shi W."/>
            <person name="Du L."/>
            <person name="Sun Y."/>
            <person name="Zhan W."/>
            <person name="Jiang J."/>
            <person name="Wang Q."/>
            <person name="Zhang B."/>
            <person name="Ji P."/>
            <person name="Sakyi L.B."/>
            <person name="Cui X."/>
            <person name="Yuan T."/>
            <person name="Jiang B."/>
            <person name="Yang W."/>
            <person name="Lam T.T.-Y."/>
            <person name="Chang Q."/>
            <person name="Ding S."/>
            <person name="Wang X."/>
            <person name="Zhu J."/>
            <person name="Ruan X."/>
            <person name="Zhao L."/>
            <person name="Wei J."/>
            <person name="Que T."/>
            <person name="Du C."/>
            <person name="Cheng J."/>
            <person name="Dai P."/>
            <person name="Han X."/>
            <person name="Huang E."/>
            <person name="Gao Y."/>
            <person name="Liu J."/>
            <person name="Shao H."/>
            <person name="Ye R."/>
            <person name="Li L."/>
            <person name="Wei W."/>
            <person name="Wang X."/>
            <person name="Wang C."/>
            <person name="Yang T."/>
            <person name="Huo Q."/>
            <person name="Li W."/>
            <person name="Guo W."/>
            <person name="Chen H."/>
            <person name="Zhou L."/>
            <person name="Ni X."/>
            <person name="Tian J."/>
            <person name="Zhou Y."/>
            <person name="Sheng Y."/>
            <person name="Liu T."/>
            <person name="Pan Y."/>
            <person name="Xia L."/>
            <person name="Li J."/>
            <person name="Zhao F."/>
            <person name="Cao W."/>
        </authorList>
    </citation>
    <scope>NUCLEOTIDE SEQUENCE</scope>
    <source>
        <strain evidence="1">Hyas-2018</strain>
    </source>
</reference>
<evidence type="ECO:0000313" key="2">
    <source>
        <dbReference type="Proteomes" id="UP000821845"/>
    </source>
</evidence>
<name>A0ACB7TMM0_HYAAI</name>
<evidence type="ECO:0000313" key="1">
    <source>
        <dbReference type="EMBL" id="KAH6947403.1"/>
    </source>
</evidence>
<accession>A0ACB7TMM0</accession>
<keyword evidence="2" id="KW-1185">Reference proteome</keyword>